<dbReference type="InterPro" id="IPR045761">
    <property type="entry name" value="ODP_dom"/>
</dbReference>
<comment type="similarity">
    <text evidence="1">In the N-terminal section; belongs to the zinc metallo-hydrolase group 3 family.</text>
</comment>
<dbReference type="PROSITE" id="PS50902">
    <property type="entry name" value="FLAVODOXIN_LIKE"/>
    <property type="match status" value="1"/>
</dbReference>
<dbReference type="GO" id="GO:0046872">
    <property type="term" value="F:metal ion binding"/>
    <property type="evidence" value="ECO:0007669"/>
    <property type="project" value="InterPro"/>
</dbReference>
<accession>A0A414PNP6</accession>
<dbReference type="GO" id="GO:0016491">
    <property type="term" value="F:oxidoreductase activity"/>
    <property type="evidence" value="ECO:0007669"/>
    <property type="project" value="InterPro"/>
</dbReference>
<sequence length="403" mass="45072">MYFCTEIANGVTWIGVNDRKTERFENYIPLPYGVTYNSYFIDDEKTCVIDAVELGSASTFLDKIVECLDGRKLDYIVINHVEPDHSSGLKEVIRTFPTVKIVGNAKTLGMLQAFSPDFPVENFVTIKEGDILELGNHKLTFAMIPMVHWPESMVTYDLTDKILFSNDAFGSFGALDGGIFDDQVNFEFYQSEMRRYYSNIVGKYGPQVLNAIKKLGGLEIKFICPSHGLIWRKDIAKVVSLYETWAKLEPETEGVVIVYGSMYGNTAKMAEIIGRKLNCCGIKEVKIYDASKTDLSFIISEIWKYKGLIIGSCAHNNSVYPKIQPLLHKLENYGLKNRYVGIFGSMMWSGGGVRGIQCFADALKGVEVVGEAVEVKGTPKAEDVTRLEAIAEEMAAKLIAERI</sequence>
<feature type="domain" description="Flavodoxin-like" evidence="2">
    <location>
        <begin position="255"/>
        <end position="395"/>
    </location>
</feature>
<dbReference type="GeneID" id="62761920"/>
<dbReference type="SUPFAM" id="SSF56281">
    <property type="entry name" value="Metallo-hydrolase/oxidoreductase"/>
    <property type="match status" value="1"/>
</dbReference>
<dbReference type="PANTHER" id="PTHR43717">
    <property type="entry name" value="ANAEROBIC NITRIC OXIDE REDUCTASE FLAVORUBREDOXIN"/>
    <property type="match status" value="1"/>
</dbReference>
<dbReference type="InterPro" id="IPR008254">
    <property type="entry name" value="Flavodoxin/NO_synth"/>
</dbReference>
<dbReference type="InterPro" id="IPR001226">
    <property type="entry name" value="Flavodoxin_CS"/>
</dbReference>
<dbReference type="EMBL" id="QRHL01000031">
    <property type="protein sequence ID" value="RHF70076.1"/>
    <property type="molecule type" value="Genomic_DNA"/>
</dbReference>
<dbReference type="AlphaFoldDB" id="A0A414PNP6"/>
<dbReference type="SUPFAM" id="SSF52218">
    <property type="entry name" value="Flavoproteins"/>
    <property type="match status" value="1"/>
</dbReference>
<dbReference type="Pfam" id="PF00258">
    <property type="entry name" value="Flavodoxin_1"/>
    <property type="match status" value="1"/>
</dbReference>
<dbReference type="Gene3D" id="3.60.15.10">
    <property type="entry name" value="Ribonuclease Z/Hydroxyacylglutathione hydrolase-like"/>
    <property type="match status" value="1"/>
</dbReference>
<dbReference type="Proteomes" id="UP000284676">
    <property type="component" value="Unassembled WGS sequence"/>
</dbReference>
<dbReference type="Gene3D" id="3.40.50.360">
    <property type="match status" value="1"/>
</dbReference>
<dbReference type="InterPro" id="IPR029039">
    <property type="entry name" value="Flavoprotein-like_sf"/>
</dbReference>
<evidence type="ECO:0000259" key="2">
    <source>
        <dbReference type="PROSITE" id="PS50902"/>
    </source>
</evidence>
<evidence type="ECO:0000313" key="3">
    <source>
        <dbReference type="EMBL" id="RHF70076.1"/>
    </source>
</evidence>
<dbReference type="PIRSF" id="PIRSF005243">
    <property type="entry name" value="ROO"/>
    <property type="match status" value="1"/>
</dbReference>
<organism evidence="3 4">
    <name type="scientific">Fusobacterium mortiferum</name>
    <dbReference type="NCBI Taxonomy" id="850"/>
    <lineage>
        <taxon>Bacteria</taxon>
        <taxon>Fusobacteriati</taxon>
        <taxon>Fusobacteriota</taxon>
        <taxon>Fusobacteriia</taxon>
        <taxon>Fusobacteriales</taxon>
        <taxon>Fusobacteriaceae</taxon>
        <taxon>Fusobacterium</taxon>
    </lineage>
</organism>
<dbReference type="CDD" id="cd07709">
    <property type="entry name" value="flavodiiron_proteins_MBL-fold"/>
    <property type="match status" value="1"/>
</dbReference>
<evidence type="ECO:0000256" key="1">
    <source>
        <dbReference type="ARBA" id="ARBA00007121"/>
    </source>
</evidence>
<dbReference type="InterPro" id="IPR016440">
    <property type="entry name" value="Rubredoxin-O_OxRdtase"/>
</dbReference>
<dbReference type="PROSITE" id="PS00201">
    <property type="entry name" value="FLAVODOXIN"/>
    <property type="match status" value="1"/>
</dbReference>
<dbReference type="Pfam" id="PF19583">
    <property type="entry name" value="ODP"/>
    <property type="match status" value="1"/>
</dbReference>
<gene>
    <name evidence="3" type="ORF">DW663_11530</name>
</gene>
<dbReference type="InterPro" id="IPR036866">
    <property type="entry name" value="RibonucZ/Hydroxyglut_hydro"/>
</dbReference>
<name>A0A414PNP6_FUSMR</name>
<protein>
    <submittedName>
        <fullName evidence="3">FprA family A-type flavoprotein</fullName>
    </submittedName>
</protein>
<proteinExistence type="inferred from homology"/>
<evidence type="ECO:0000313" key="4">
    <source>
        <dbReference type="Proteomes" id="UP000284676"/>
    </source>
</evidence>
<dbReference type="RefSeq" id="WP_005886350.1">
    <property type="nucleotide sequence ID" value="NZ_CABMMQ010000002.1"/>
</dbReference>
<dbReference type="GO" id="GO:0009055">
    <property type="term" value="F:electron transfer activity"/>
    <property type="evidence" value="ECO:0007669"/>
    <property type="project" value="InterPro"/>
</dbReference>
<dbReference type="GO" id="GO:0010181">
    <property type="term" value="F:FMN binding"/>
    <property type="evidence" value="ECO:0007669"/>
    <property type="project" value="InterPro"/>
</dbReference>
<comment type="caution">
    <text evidence="3">The sequence shown here is derived from an EMBL/GenBank/DDBJ whole genome shotgun (WGS) entry which is preliminary data.</text>
</comment>
<dbReference type="SMART" id="SM00849">
    <property type="entry name" value="Lactamase_B"/>
    <property type="match status" value="1"/>
</dbReference>
<dbReference type="PANTHER" id="PTHR43717:SF1">
    <property type="entry name" value="ANAEROBIC NITRIC OXIDE REDUCTASE FLAVORUBREDOXIN"/>
    <property type="match status" value="1"/>
</dbReference>
<reference evidence="3 4" key="1">
    <citation type="submission" date="2018-08" db="EMBL/GenBank/DDBJ databases">
        <title>A genome reference for cultivated species of the human gut microbiota.</title>
        <authorList>
            <person name="Zou Y."/>
            <person name="Xue W."/>
            <person name="Luo G."/>
        </authorList>
    </citation>
    <scope>NUCLEOTIDE SEQUENCE [LARGE SCALE GENOMIC DNA]</scope>
    <source>
        <strain evidence="3 4">AM25-1</strain>
    </source>
</reference>
<dbReference type="InterPro" id="IPR001279">
    <property type="entry name" value="Metallo-B-lactamas"/>
</dbReference>